<dbReference type="PROSITE" id="PS51007">
    <property type="entry name" value="CYTC"/>
    <property type="match status" value="1"/>
</dbReference>
<accession>A0A0B9GL98</accession>
<gene>
    <name evidence="6" type="ORF">RJ45_00310</name>
</gene>
<comment type="caution">
    <text evidence="6">The sequence shown here is derived from an EMBL/GenBank/DDBJ whole genome shotgun (WGS) entry which is preliminary data.</text>
</comment>
<dbReference type="GO" id="GO:0009055">
    <property type="term" value="F:electron transfer activity"/>
    <property type="evidence" value="ECO:0007669"/>
    <property type="project" value="InterPro"/>
</dbReference>
<dbReference type="AlphaFoldDB" id="A0A0B9GL98"/>
<dbReference type="SUPFAM" id="SSF46626">
    <property type="entry name" value="Cytochrome c"/>
    <property type="match status" value="1"/>
</dbReference>
<evidence type="ECO:0000256" key="1">
    <source>
        <dbReference type="ARBA" id="ARBA00022617"/>
    </source>
</evidence>
<keyword evidence="3 4" id="KW-0408">Iron</keyword>
<evidence type="ECO:0000259" key="5">
    <source>
        <dbReference type="PROSITE" id="PS51007"/>
    </source>
</evidence>
<sequence length="152" mass="17040">MKYFTLVFGTLLAIMLTGCEPPERGNTAAFTLPPGNAAHGEELFIHYQCLSCHTMEGYERPEVLDESGVSVALGGKVPSLKKYQELVISVINPSHRIASGYDPQVVTRSGESIMPSYNDVMMVTDLVDLITFLESKYELEPYDYTEYRGFYH</sequence>
<proteinExistence type="predicted"/>
<keyword evidence="2 4" id="KW-0479">Metal-binding</keyword>
<feature type="domain" description="Cytochrome c" evidence="5">
    <location>
        <begin position="35"/>
        <end position="137"/>
    </location>
</feature>
<protein>
    <submittedName>
        <fullName evidence="6">Cytochrome C</fullName>
    </submittedName>
</protein>
<evidence type="ECO:0000256" key="4">
    <source>
        <dbReference type="PROSITE-ProRule" id="PRU00433"/>
    </source>
</evidence>
<name>A0A0B9GL98_9GAMM</name>
<evidence type="ECO:0000256" key="2">
    <source>
        <dbReference type="ARBA" id="ARBA00022723"/>
    </source>
</evidence>
<evidence type="ECO:0000313" key="6">
    <source>
        <dbReference type="EMBL" id="KHT65625.1"/>
    </source>
</evidence>
<dbReference type="PROSITE" id="PS51257">
    <property type="entry name" value="PROKAR_LIPOPROTEIN"/>
    <property type="match status" value="1"/>
</dbReference>
<dbReference type="InterPro" id="IPR009056">
    <property type="entry name" value="Cyt_c-like_dom"/>
</dbReference>
<reference evidence="6 7" key="1">
    <citation type="submission" date="2014-12" db="EMBL/GenBank/DDBJ databases">
        <title>Genome sequencing of Photobacterium gaetbulicola AD005a.</title>
        <authorList>
            <person name="Adrian T.G.S."/>
            <person name="Chan K.G."/>
        </authorList>
    </citation>
    <scope>NUCLEOTIDE SEQUENCE [LARGE SCALE GENOMIC DNA]</scope>
    <source>
        <strain evidence="6 7">AD005a</strain>
    </source>
</reference>
<dbReference type="GO" id="GO:0046872">
    <property type="term" value="F:metal ion binding"/>
    <property type="evidence" value="ECO:0007669"/>
    <property type="project" value="UniProtKB-KW"/>
</dbReference>
<organism evidence="6 7">
    <name type="scientific">Photobacterium gaetbulicola</name>
    <dbReference type="NCBI Taxonomy" id="1295392"/>
    <lineage>
        <taxon>Bacteria</taxon>
        <taxon>Pseudomonadati</taxon>
        <taxon>Pseudomonadota</taxon>
        <taxon>Gammaproteobacteria</taxon>
        <taxon>Vibrionales</taxon>
        <taxon>Vibrionaceae</taxon>
        <taxon>Photobacterium</taxon>
    </lineage>
</organism>
<evidence type="ECO:0000313" key="7">
    <source>
        <dbReference type="Proteomes" id="UP000031278"/>
    </source>
</evidence>
<dbReference type="InterPro" id="IPR036909">
    <property type="entry name" value="Cyt_c-like_dom_sf"/>
</dbReference>
<dbReference type="Proteomes" id="UP000031278">
    <property type="component" value="Unassembled WGS sequence"/>
</dbReference>
<dbReference type="RefSeq" id="WP_039456109.1">
    <property type="nucleotide sequence ID" value="NZ_JWLZ01000001.1"/>
</dbReference>
<dbReference type="EMBL" id="JWLZ01000001">
    <property type="protein sequence ID" value="KHT65625.1"/>
    <property type="molecule type" value="Genomic_DNA"/>
</dbReference>
<keyword evidence="1 4" id="KW-0349">Heme</keyword>
<dbReference type="Gene3D" id="1.10.760.10">
    <property type="entry name" value="Cytochrome c-like domain"/>
    <property type="match status" value="1"/>
</dbReference>
<evidence type="ECO:0000256" key="3">
    <source>
        <dbReference type="ARBA" id="ARBA00023004"/>
    </source>
</evidence>
<dbReference type="GO" id="GO:0020037">
    <property type="term" value="F:heme binding"/>
    <property type="evidence" value="ECO:0007669"/>
    <property type="project" value="InterPro"/>
</dbReference>